<accession>A0A2I1FT54</accession>
<organism evidence="1 2">
    <name type="scientific">Rhizophagus irregularis</name>
    <dbReference type="NCBI Taxonomy" id="588596"/>
    <lineage>
        <taxon>Eukaryota</taxon>
        <taxon>Fungi</taxon>
        <taxon>Fungi incertae sedis</taxon>
        <taxon>Mucoromycota</taxon>
        <taxon>Glomeromycotina</taxon>
        <taxon>Glomeromycetes</taxon>
        <taxon>Glomerales</taxon>
        <taxon>Glomeraceae</taxon>
        <taxon>Rhizophagus</taxon>
    </lineage>
</organism>
<gene>
    <name evidence="1" type="ORF">RhiirA4_450447</name>
</gene>
<name>A0A2I1FT54_9GLOM</name>
<evidence type="ECO:0000313" key="2">
    <source>
        <dbReference type="Proteomes" id="UP000234323"/>
    </source>
</evidence>
<evidence type="ECO:0000313" key="1">
    <source>
        <dbReference type="EMBL" id="PKY37578.1"/>
    </source>
</evidence>
<dbReference type="AlphaFoldDB" id="A0A2I1FT54"/>
<dbReference type="Proteomes" id="UP000234323">
    <property type="component" value="Unassembled WGS sequence"/>
</dbReference>
<reference evidence="1 2" key="1">
    <citation type="submission" date="2015-10" db="EMBL/GenBank/DDBJ databases">
        <title>Genome analyses suggest a sexual origin of heterokaryosis in a supposedly ancient asexual fungus.</title>
        <authorList>
            <person name="Ropars J."/>
            <person name="Sedzielewska K."/>
            <person name="Noel J."/>
            <person name="Charron P."/>
            <person name="Farinelli L."/>
            <person name="Marton T."/>
            <person name="Kruger M."/>
            <person name="Pelin A."/>
            <person name="Brachmann A."/>
            <person name="Corradi N."/>
        </authorList>
    </citation>
    <scope>NUCLEOTIDE SEQUENCE [LARGE SCALE GENOMIC DNA]</scope>
    <source>
        <strain evidence="1 2">A4</strain>
    </source>
</reference>
<protein>
    <recommendedName>
        <fullName evidence="3">BACK domain-containing protein</fullName>
    </recommendedName>
</protein>
<keyword evidence="2" id="KW-1185">Reference proteome</keyword>
<proteinExistence type="predicted"/>
<comment type="caution">
    <text evidence="1">The sequence shown here is derived from an EMBL/GenBank/DDBJ whole genome shotgun (WGS) entry which is preliminary data.</text>
</comment>
<evidence type="ECO:0008006" key="3">
    <source>
        <dbReference type="Google" id="ProtNLM"/>
    </source>
</evidence>
<dbReference type="Gene3D" id="1.25.40.420">
    <property type="match status" value="1"/>
</dbReference>
<sequence length="160" mass="18648">MNSQNILTKLSQNLLNDEEYYDVNIEVGNDPYIRYFTYLRKICQSIKGKSDGTLASWMEQNFSLIYQTSFENDSFLELQKFCTNLITNKIFRSPSFSLIPEKLLVSLIQSVNLQINEIQVWEHVLKWGIAQSPELPSDPTNFSKEDFRIYASVYPINQIS</sequence>
<dbReference type="EMBL" id="LLXI01000005">
    <property type="protein sequence ID" value="PKY37578.1"/>
    <property type="molecule type" value="Genomic_DNA"/>
</dbReference>